<gene>
    <name evidence="2" type="ORF">EVAR_80001_1</name>
</gene>
<evidence type="ECO:0000313" key="3">
    <source>
        <dbReference type="Proteomes" id="UP000299102"/>
    </source>
</evidence>
<accession>A0A4C1WP77</accession>
<sequence length="225" mass="24935">MPKIVCYAALLQGRSRSAVQSRPGDRAQAEEDHSKVSTPQNCNAHETMQFDAPVGYTLNLYLYLSAPRLSDHFILNIKPYTLTLWGGRLLRTFVTDSVTGGLEVSVHPEAQIFYLSHSSSDLKLVLMSISVGSASEPSFALDYEIGSTHLSHITASRGQLVNGAAVRRRAMATLRPRPRTPHPHPRSRFGRSARIISFVFISKTLIYRNEKIHSSALKMAAVNEC</sequence>
<comment type="caution">
    <text evidence="2">The sequence shown here is derived from an EMBL/GenBank/DDBJ whole genome shotgun (WGS) entry which is preliminary data.</text>
</comment>
<protein>
    <submittedName>
        <fullName evidence="2">Uncharacterized protein</fullName>
    </submittedName>
</protein>
<dbReference type="EMBL" id="BGZK01000592">
    <property type="protein sequence ID" value="GBP51907.1"/>
    <property type="molecule type" value="Genomic_DNA"/>
</dbReference>
<feature type="compositionally biased region" description="Basic and acidic residues" evidence="1">
    <location>
        <begin position="23"/>
        <end position="35"/>
    </location>
</feature>
<proteinExistence type="predicted"/>
<evidence type="ECO:0000256" key="1">
    <source>
        <dbReference type="SAM" id="MobiDB-lite"/>
    </source>
</evidence>
<reference evidence="2 3" key="1">
    <citation type="journal article" date="2019" name="Commun. Biol.">
        <title>The bagworm genome reveals a unique fibroin gene that provides high tensile strength.</title>
        <authorList>
            <person name="Kono N."/>
            <person name="Nakamura H."/>
            <person name="Ohtoshi R."/>
            <person name="Tomita M."/>
            <person name="Numata K."/>
            <person name="Arakawa K."/>
        </authorList>
    </citation>
    <scope>NUCLEOTIDE SEQUENCE [LARGE SCALE GENOMIC DNA]</scope>
</reference>
<feature type="region of interest" description="Disordered" evidence="1">
    <location>
        <begin position="17"/>
        <end position="40"/>
    </location>
</feature>
<name>A0A4C1WP77_EUMVA</name>
<keyword evidence="3" id="KW-1185">Reference proteome</keyword>
<dbReference type="AlphaFoldDB" id="A0A4C1WP77"/>
<evidence type="ECO:0000313" key="2">
    <source>
        <dbReference type="EMBL" id="GBP51907.1"/>
    </source>
</evidence>
<organism evidence="2 3">
    <name type="scientific">Eumeta variegata</name>
    <name type="common">Bagworm moth</name>
    <name type="synonym">Eumeta japonica</name>
    <dbReference type="NCBI Taxonomy" id="151549"/>
    <lineage>
        <taxon>Eukaryota</taxon>
        <taxon>Metazoa</taxon>
        <taxon>Ecdysozoa</taxon>
        <taxon>Arthropoda</taxon>
        <taxon>Hexapoda</taxon>
        <taxon>Insecta</taxon>
        <taxon>Pterygota</taxon>
        <taxon>Neoptera</taxon>
        <taxon>Endopterygota</taxon>
        <taxon>Lepidoptera</taxon>
        <taxon>Glossata</taxon>
        <taxon>Ditrysia</taxon>
        <taxon>Tineoidea</taxon>
        <taxon>Psychidae</taxon>
        <taxon>Oiketicinae</taxon>
        <taxon>Eumeta</taxon>
    </lineage>
</organism>
<dbReference type="Proteomes" id="UP000299102">
    <property type="component" value="Unassembled WGS sequence"/>
</dbReference>